<evidence type="ECO:0000256" key="1">
    <source>
        <dbReference type="SAM" id="SignalP"/>
    </source>
</evidence>
<protein>
    <recommendedName>
        <fullName evidence="6">VCBS repeat-containing protein</fullName>
    </recommendedName>
</protein>
<evidence type="ECO:0000313" key="5">
    <source>
        <dbReference type="Proteomes" id="UP000596035"/>
    </source>
</evidence>
<dbReference type="Proteomes" id="UP000196710">
    <property type="component" value="Chromosome"/>
</dbReference>
<reference evidence="3 5" key="3">
    <citation type="submission" date="2020-11" db="EMBL/GenBank/DDBJ databases">
        <title>Closed and high quality bacterial genomes of the OMM12 community.</title>
        <authorList>
            <person name="Marbouty M."/>
            <person name="Lamy-Besnier Q."/>
            <person name="Debarbieux L."/>
            <person name="Koszul R."/>
        </authorList>
    </citation>
    <scope>NUCLEOTIDE SEQUENCE [LARGE SCALE GENOMIC DNA]</scope>
    <source>
        <strain evidence="3 5">KB18</strain>
    </source>
</reference>
<evidence type="ECO:0000313" key="3">
    <source>
        <dbReference type="EMBL" id="QQR31767.1"/>
    </source>
</evidence>
<accession>A0A1Z2XVK6</accession>
<evidence type="ECO:0000313" key="4">
    <source>
        <dbReference type="Proteomes" id="UP000196710"/>
    </source>
</evidence>
<dbReference type="RefSeq" id="WP_066537721.1">
    <property type="nucleotide sequence ID" value="NZ_CP021422.1"/>
</dbReference>
<name>A0A1Z2XVK6_9FIRM</name>
<reference evidence="4" key="2">
    <citation type="submission" date="2017-05" db="EMBL/GenBank/DDBJ databases">
        <title>Improved OligoMM genomes.</title>
        <authorList>
            <person name="Garzetti D."/>
        </authorList>
    </citation>
    <scope>NUCLEOTIDE SEQUENCE [LARGE SCALE GENOMIC DNA]</scope>
    <source>
        <strain evidence="4">KB18</strain>
    </source>
</reference>
<evidence type="ECO:0008006" key="6">
    <source>
        <dbReference type="Google" id="ProtNLM"/>
    </source>
</evidence>
<keyword evidence="1" id="KW-0732">Signal</keyword>
<dbReference type="InterPro" id="IPR028994">
    <property type="entry name" value="Integrin_alpha_N"/>
</dbReference>
<reference evidence="2" key="1">
    <citation type="journal article" date="2017" name="Genome Announc.">
        <title>High-Quality Whole-Genome Sequences of the Oligo-Mouse-Microbiota Bacterial Community.</title>
        <authorList>
            <person name="Garzetti D."/>
            <person name="Brugiroux S."/>
            <person name="Bunk B."/>
            <person name="Pukall R."/>
            <person name="McCoy K.D."/>
            <person name="Macpherson A.J."/>
            <person name="Stecher B."/>
        </authorList>
    </citation>
    <scope>NUCLEOTIDE SEQUENCE</scope>
    <source>
        <strain evidence="2">KB18</strain>
    </source>
</reference>
<dbReference type="EMBL" id="CP021422">
    <property type="protein sequence ID" value="ASB42476.1"/>
    <property type="molecule type" value="Genomic_DNA"/>
</dbReference>
<gene>
    <name evidence="2" type="ORF">ADH66_18580</name>
    <name evidence="3" type="ORF">I5Q82_08995</name>
</gene>
<dbReference type="EMBL" id="CP065321">
    <property type="protein sequence ID" value="QQR31767.1"/>
    <property type="molecule type" value="Genomic_DNA"/>
</dbReference>
<evidence type="ECO:0000313" key="2">
    <source>
        <dbReference type="EMBL" id="ASB42476.1"/>
    </source>
</evidence>
<feature type="signal peptide" evidence="1">
    <location>
        <begin position="1"/>
        <end position="23"/>
    </location>
</feature>
<sequence>MKRLALLLALAAALSGLPGCSFTGISAQNLISPPAATADQQSIYRLLQGTQTEITLIYPKSGEHRSAIIMCDFTGDGVEDAIGFHATADGGSQVQFLTKSGGEWAVAALFRNPASQVDRVCFGAMPDGGQAVFIGWGTTAGTTSRLAAVNAYLYQPDGGVREYALCSYGEMAVTDFDGDGINELFTIDKSVPVPADTEGEEPTPARARLYAFDGETRLYEAASVEADNSITGYSGVTFGRLGPEDWGVVVDGATADGSMNTQVFFMEEGRLTNYPDRVNTEGYASEYARPAAAAITARDINGDGYIEIPAAIQLPGYSEGAALDSTSYMVEWRSQTSGSPSRVVMRTLMNVRENYWFRIPYYLQSKVCALNDAERRTVTYMEVKSAEEGTLLGGTLFSIRVFTRPAWESRGENSGYTLLTEQNDSVYGINVYSRDERVLRSTEDIMKSFSLLEE</sequence>
<dbReference type="KEGG" id="amur:ADH66_18580"/>
<dbReference type="SUPFAM" id="SSF69318">
    <property type="entry name" value="Integrin alpha N-terminal domain"/>
    <property type="match status" value="1"/>
</dbReference>
<dbReference type="Proteomes" id="UP000596035">
    <property type="component" value="Chromosome"/>
</dbReference>
<proteinExistence type="predicted"/>
<organism evidence="3 5">
    <name type="scientific">Acutalibacter muris</name>
    <dbReference type="NCBI Taxonomy" id="1796620"/>
    <lineage>
        <taxon>Bacteria</taxon>
        <taxon>Bacillati</taxon>
        <taxon>Bacillota</taxon>
        <taxon>Clostridia</taxon>
        <taxon>Eubacteriales</taxon>
        <taxon>Acutalibacteraceae</taxon>
        <taxon>Acutalibacter</taxon>
    </lineage>
</organism>
<keyword evidence="4" id="KW-1185">Reference proteome</keyword>
<feature type="chain" id="PRO_5044568703" description="VCBS repeat-containing protein" evidence="1">
    <location>
        <begin position="24"/>
        <end position="454"/>
    </location>
</feature>
<dbReference type="AlphaFoldDB" id="A0A1Z2XVK6"/>